<feature type="transmembrane region" description="Helical" evidence="6">
    <location>
        <begin position="192"/>
        <end position="212"/>
    </location>
</feature>
<keyword evidence="9" id="KW-1185">Reference proteome</keyword>
<dbReference type="InterPro" id="IPR036259">
    <property type="entry name" value="MFS_trans_sf"/>
</dbReference>
<proteinExistence type="predicted"/>
<feature type="transmembrane region" description="Helical" evidence="6">
    <location>
        <begin position="122"/>
        <end position="146"/>
    </location>
</feature>
<feature type="transmembrane region" description="Helical" evidence="6">
    <location>
        <begin position="95"/>
        <end position="116"/>
    </location>
</feature>
<feature type="transmembrane region" description="Helical" evidence="6">
    <location>
        <begin position="294"/>
        <end position="313"/>
    </location>
</feature>
<dbReference type="Gene3D" id="1.20.1250.20">
    <property type="entry name" value="MFS general substrate transporter like domains"/>
    <property type="match status" value="2"/>
</dbReference>
<feature type="domain" description="Major facilitator superfamily (MFS) profile" evidence="7">
    <location>
        <begin position="31"/>
        <end position="440"/>
    </location>
</feature>
<feature type="transmembrane region" description="Helical" evidence="6">
    <location>
        <begin position="357"/>
        <end position="378"/>
    </location>
</feature>
<evidence type="ECO:0000256" key="4">
    <source>
        <dbReference type="ARBA" id="ARBA00022989"/>
    </source>
</evidence>
<dbReference type="InterPro" id="IPR020846">
    <property type="entry name" value="MFS_dom"/>
</dbReference>
<evidence type="ECO:0000313" key="9">
    <source>
        <dbReference type="Proteomes" id="UP000439903"/>
    </source>
</evidence>
<sequence>MAERKENDAHEEASYDKTLEKRVVRKCDVYMLPILTTVYLLGVIDRTNVGNAVIAGFDYKFLNTTPALYNFAIAMYFISYMLFEIPASLVTKILGFQVWLPIIMVCWAVAAMAQAACTTVEHLIIVRFFLGMAEAGFPPSVIGYVGSFYARRELTLRYSFFMSLITLSGAIGGIAAYFIVQISGTSLHGYQWLFILESIPTIITAIVVALFMTRGPGDARFLTPEERKFAVERLRPEGGPAEIDRNTAKTQIKLAFTDLQVYVYLLMLLLASIPFNTLSFFLPTLVKQLGYTSVQAQLMVVPTLLAATVWMIFNSWASDRYQTRALNLMISHTMSIIGLIGMIATDAKNPSLYPLRYFFTVILACGAYSVLPVIFSWFSCNILGQYKRNVSIAIILTMANTGALVGVQIFPATDAPAFIKGNVICLSTVLAQVILVIGMKFYIESLNKKRDLAVLDKHNYKYDNELKNNKKRLREIAMKLVEDEPRFDEVLCDRHPNWRYIS</sequence>
<feature type="transmembrane region" description="Helical" evidence="6">
    <location>
        <begin position="27"/>
        <end position="44"/>
    </location>
</feature>
<organism evidence="8 9">
    <name type="scientific">Gigaspora margarita</name>
    <dbReference type="NCBI Taxonomy" id="4874"/>
    <lineage>
        <taxon>Eukaryota</taxon>
        <taxon>Fungi</taxon>
        <taxon>Fungi incertae sedis</taxon>
        <taxon>Mucoromycota</taxon>
        <taxon>Glomeromycotina</taxon>
        <taxon>Glomeromycetes</taxon>
        <taxon>Diversisporales</taxon>
        <taxon>Gigasporaceae</taxon>
        <taxon>Gigaspora</taxon>
    </lineage>
</organism>
<feature type="transmembrane region" description="Helical" evidence="6">
    <location>
        <begin position="325"/>
        <end position="345"/>
    </location>
</feature>
<feature type="transmembrane region" description="Helical" evidence="6">
    <location>
        <begin position="64"/>
        <end position="83"/>
    </location>
</feature>
<dbReference type="PANTHER" id="PTHR43791:SF36">
    <property type="entry name" value="TRANSPORTER, PUTATIVE (AFU_ORTHOLOGUE AFUA_6G08340)-RELATED"/>
    <property type="match status" value="1"/>
</dbReference>
<evidence type="ECO:0000313" key="8">
    <source>
        <dbReference type="EMBL" id="KAF0492853.1"/>
    </source>
</evidence>
<evidence type="ECO:0000256" key="1">
    <source>
        <dbReference type="ARBA" id="ARBA00004141"/>
    </source>
</evidence>
<evidence type="ECO:0000259" key="7">
    <source>
        <dbReference type="PROSITE" id="PS50850"/>
    </source>
</evidence>
<protein>
    <submittedName>
        <fullName evidence="8">Major facilitator superfamily domain-containing protein</fullName>
    </submittedName>
</protein>
<evidence type="ECO:0000256" key="2">
    <source>
        <dbReference type="ARBA" id="ARBA00022448"/>
    </source>
</evidence>
<feature type="transmembrane region" description="Helical" evidence="6">
    <location>
        <begin position="158"/>
        <end position="180"/>
    </location>
</feature>
<keyword evidence="3 6" id="KW-0812">Transmembrane</keyword>
<reference evidence="8 9" key="1">
    <citation type="journal article" date="2019" name="Environ. Microbiol.">
        <title>At the nexus of three kingdoms: the genome of the mycorrhizal fungus Gigaspora margarita provides insights into plant, endobacterial and fungal interactions.</title>
        <authorList>
            <person name="Venice F."/>
            <person name="Ghignone S."/>
            <person name="Salvioli di Fossalunga A."/>
            <person name="Amselem J."/>
            <person name="Novero M."/>
            <person name="Xianan X."/>
            <person name="Sedzielewska Toro K."/>
            <person name="Morin E."/>
            <person name="Lipzen A."/>
            <person name="Grigoriev I.V."/>
            <person name="Henrissat B."/>
            <person name="Martin F.M."/>
            <person name="Bonfante P."/>
        </authorList>
    </citation>
    <scope>NUCLEOTIDE SEQUENCE [LARGE SCALE GENOMIC DNA]</scope>
    <source>
        <strain evidence="8 9">BEG34</strain>
    </source>
</reference>
<comment type="subcellular location">
    <subcellularLocation>
        <location evidence="1">Membrane</location>
        <topology evidence="1">Multi-pass membrane protein</topology>
    </subcellularLocation>
</comment>
<dbReference type="PANTHER" id="PTHR43791">
    <property type="entry name" value="PERMEASE-RELATED"/>
    <property type="match status" value="1"/>
</dbReference>
<dbReference type="EMBL" id="WTPW01000633">
    <property type="protein sequence ID" value="KAF0492853.1"/>
    <property type="molecule type" value="Genomic_DNA"/>
</dbReference>
<keyword evidence="4 6" id="KW-1133">Transmembrane helix</keyword>
<dbReference type="GO" id="GO:0022857">
    <property type="term" value="F:transmembrane transporter activity"/>
    <property type="evidence" value="ECO:0007669"/>
    <property type="project" value="InterPro"/>
</dbReference>
<dbReference type="GO" id="GO:0016020">
    <property type="term" value="C:membrane"/>
    <property type="evidence" value="ECO:0007669"/>
    <property type="project" value="UniProtKB-SubCell"/>
</dbReference>
<keyword evidence="2" id="KW-0813">Transport</keyword>
<dbReference type="PROSITE" id="PS50850">
    <property type="entry name" value="MFS"/>
    <property type="match status" value="1"/>
</dbReference>
<accession>A0A8H4AGL8</accession>
<keyword evidence="5 6" id="KW-0472">Membrane</keyword>
<gene>
    <name evidence="8" type="ORF">F8M41_021526</name>
</gene>
<evidence type="ECO:0000256" key="6">
    <source>
        <dbReference type="SAM" id="Phobius"/>
    </source>
</evidence>
<feature type="transmembrane region" description="Helical" evidence="6">
    <location>
        <begin position="390"/>
        <end position="411"/>
    </location>
</feature>
<dbReference type="AlphaFoldDB" id="A0A8H4AGL8"/>
<dbReference type="InterPro" id="IPR011701">
    <property type="entry name" value="MFS"/>
</dbReference>
<dbReference type="OrthoDB" id="2985014at2759"/>
<name>A0A8H4AGL8_GIGMA</name>
<feature type="transmembrane region" description="Helical" evidence="6">
    <location>
        <begin position="417"/>
        <end position="443"/>
    </location>
</feature>
<dbReference type="SUPFAM" id="SSF103473">
    <property type="entry name" value="MFS general substrate transporter"/>
    <property type="match status" value="1"/>
</dbReference>
<dbReference type="Proteomes" id="UP000439903">
    <property type="component" value="Unassembled WGS sequence"/>
</dbReference>
<feature type="transmembrane region" description="Helical" evidence="6">
    <location>
        <begin position="261"/>
        <end position="282"/>
    </location>
</feature>
<dbReference type="FunFam" id="1.20.1250.20:FF:000013">
    <property type="entry name" value="MFS general substrate transporter"/>
    <property type="match status" value="1"/>
</dbReference>
<evidence type="ECO:0000256" key="5">
    <source>
        <dbReference type="ARBA" id="ARBA00023136"/>
    </source>
</evidence>
<evidence type="ECO:0000256" key="3">
    <source>
        <dbReference type="ARBA" id="ARBA00022692"/>
    </source>
</evidence>
<comment type="caution">
    <text evidence="8">The sequence shown here is derived from an EMBL/GenBank/DDBJ whole genome shotgun (WGS) entry which is preliminary data.</text>
</comment>
<dbReference type="Pfam" id="PF07690">
    <property type="entry name" value="MFS_1"/>
    <property type="match status" value="1"/>
</dbReference>